<dbReference type="Proteomes" id="UP001152803">
    <property type="component" value="Unassembled WGS sequence"/>
</dbReference>
<sequence length="298" mass="32533">MMGRARVPIRSDGSARTPDSGKRSSNCHGSHTLQRNIRRCLEEVVRDEKWSWKTREHCCQSEPVPSPGRKKRRNLPCRWIRTSALRSSVRLSERGGMSPAGLGRVVLTCVIWAAAPLLLRSEFELAHVSEQGLRMCSCTGVPAPCAAIDGSQCNCTRRHGDGLLQAARLTVWYSSPLHAALLLNNSQVRHLSLVRCRAPGGGGAPHPYFSVQRLERLTVSSWQADRGHSVELGAHLGPHGQEARLAIIHTSVLTGKAAMKAYTVRAKVDANGALPFPDMRMTPAGLPATAVVLVTFLY</sequence>
<feature type="region of interest" description="Disordered" evidence="1">
    <location>
        <begin position="1"/>
        <end position="30"/>
    </location>
</feature>
<name>A0A9Q1HN31_CONCO</name>
<dbReference type="AlphaFoldDB" id="A0A9Q1HN31"/>
<organism evidence="2 3">
    <name type="scientific">Conger conger</name>
    <name type="common">Conger eel</name>
    <name type="synonym">Muraena conger</name>
    <dbReference type="NCBI Taxonomy" id="82655"/>
    <lineage>
        <taxon>Eukaryota</taxon>
        <taxon>Metazoa</taxon>
        <taxon>Chordata</taxon>
        <taxon>Craniata</taxon>
        <taxon>Vertebrata</taxon>
        <taxon>Euteleostomi</taxon>
        <taxon>Actinopterygii</taxon>
        <taxon>Neopterygii</taxon>
        <taxon>Teleostei</taxon>
        <taxon>Anguilliformes</taxon>
        <taxon>Congridae</taxon>
        <taxon>Conger</taxon>
    </lineage>
</organism>
<accession>A0A9Q1HN31</accession>
<protein>
    <submittedName>
        <fullName evidence="2">Uncharacterized protein</fullName>
    </submittedName>
</protein>
<proteinExistence type="predicted"/>
<dbReference type="EMBL" id="JAFJMO010000018">
    <property type="protein sequence ID" value="KAJ8250233.1"/>
    <property type="molecule type" value="Genomic_DNA"/>
</dbReference>
<evidence type="ECO:0000256" key="1">
    <source>
        <dbReference type="SAM" id="MobiDB-lite"/>
    </source>
</evidence>
<gene>
    <name evidence="2" type="ORF">COCON_G00221550</name>
</gene>
<reference evidence="2" key="1">
    <citation type="journal article" date="2023" name="Science">
        <title>Genome structures resolve the early diversification of teleost fishes.</title>
        <authorList>
            <person name="Parey E."/>
            <person name="Louis A."/>
            <person name="Montfort J."/>
            <person name="Bouchez O."/>
            <person name="Roques C."/>
            <person name="Iampietro C."/>
            <person name="Lluch J."/>
            <person name="Castinel A."/>
            <person name="Donnadieu C."/>
            <person name="Desvignes T."/>
            <person name="Floi Bucao C."/>
            <person name="Jouanno E."/>
            <person name="Wen M."/>
            <person name="Mejri S."/>
            <person name="Dirks R."/>
            <person name="Jansen H."/>
            <person name="Henkel C."/>
            <person name="Chen W.J."/>
            <person name="Zahm M."/>
            <person name="Cabau C."/>
            <person name="Klopp C."/>
            <person name="Thompson A.W."/>
            <person name="Robinson-Rechavi M."/>
            <person name="Braasch I."/>
            <person name="Lecointre G."/>
            <person name="Bobe J."/>
            <person name="Postlethwait J.H."/>
            <person name="Berthelot C."/>
            <person name="Roest Crollius H."/>
            <person name="Guiguen Y."/>
        </authorList>
    </citation>
    <scope>NUCLEOTIDE SEQUENCE</scope>
    <source>
        <strain evidence="2">Concon-B</strain>
    </source>
</reference>
<evidence type="ECO:0000313" key="3">
    <source>
        <dbReference type="Proteomes" id="UP001152803"/>
    </source>
</evidence>
<evidence type="ECO:0000313" key="2">
    <source>
        <dbReference type="EMBL" id="KAJ8250233.1"/>
    </source>
</evidence>
<dbReference type="OrthoDB" id="8547757at2759"/>
<comment type="caution">
    <text evidence="2">The sequence shown here is derived from an EMBL/GenBank/DDBJ whole genome shotgun (WGS) entry which is preliminary data.</text>
</comment>
<keyword evidence="3" id="KW-1185">Reference proteome</keyword>